<evidence type="ECO:0000259" key="6">
    <source>
        <dbReference type="PROSITE" id="PS50977"/>
    </source>
</evidence>
<dbReference type="InterPro" id="IPR004111">
    <property type="entry name" value="Repressor_TetR_C"/>
</dbReference>
<dbReference type="Pfam" id="PF02909">
    <property type="entry name" value="TetR_C_1"/>
    <property type="match status" value="1"/>
</dbReference>
<dbReference type="GO" id="GO:0003700">
    <property type="term" value="F:DNA-binding transcription factor activity"/>
    <property type="evidence" value="ECO:0007669"/>
    <property type="project" value="TreeGrafter"/>
</dbReference>
<evidence type="ECO:0000313" key="8">
    <source>
        <dbReference type="EMBL" id="MDI5971179.1"/>
    </source>
</evidence>
<accession>A0AA90H5V3</accession>
<keyword evidence="1" id="KW-0805">Transcription regulation</keyword>
<gene>
    <name evidence="7" type="ORF">POF43_031500</name>
    <name evidence="8" type="ORF">POF50_017820</name>
</gene>
<dbReference type="PRINTS" id="PR00455">
    <property type="entry name" value="HTHTETR"/>
</dbReference>
<dbReference type="PANTHER" id="PTHR30055:SF151">
    <property type="entry name" value="TRANSCRIPTIONAL REGULATORY PROTEIN"/>
    <property type="match status" value="1"/>
</dbReference>
<keyword evidence="9" id="KW-1185">Reference proteome</keyword>
<name>A0AA90H5V3_9ACTN</name>
<dbReference type="InterPro" id="IPR001647">
    <property type="entry name" value="HTH_TetR"/>
</dbReference>
<dbReference type="EMBL" id="JABXJJ020000020">
    <property type="protein sequence ID" value="MDI5971179.1"/>
    <property type="molecule type" value="Genomic_DNA"/>
</dbReference>
<evidence type="ECO:0000256" key="1">
    <source>
        <dbReference type="ARBA" id="ARBA00023015"/>
    </source>
</evidence>
<dbReference type="PANTHER" id="PTHR30055">
    <property type="entry name" value="HTH-TYPE TRANSCRIPTIONAL REGULATOR RUTR"/>
    <property type="match status" value="1"/>
</dbReference>
<protein>
    <submittedName>
        <fullName evidence="8">TetR/AcrR family transcriptional regulator C-terminal domain-containing protein</fullName>
    </submittedName>
</protein>
<dbReference type="SUPFAM" id="SSF46689">
    <property type="entry name" value="Homeodomain-like"/>
    <property type="match status" value="1"/>
</dbReference>
<sequence length="245" mass="26212">MTTSSSPGRSAADRTRPRTRAPRNTLNRERVLDAAVDLLDRAGPDAFTMRALAERLGVATMAVYSHFSGKDEIIDAVRVRLLAEADLPSRRPEGGERPGPREEVRELCRAAYRLLADHPSVLHLLAARPPDGDEFTLFAERTLEALLRAGLERREAASAYTALTQFTVGAALWAAGSRKRRAAQACREAGAGPGGGTARPAGPAGLPADRYPHLVGLMPELADAVRDGTAQYERGLDALLTGLLG</sequence>
<evidence type="ECO:0000313" key="7">
    <source>
        <dbReference type="EMBL" id="MDI5967199.1"/>
    </source>
</evidence>
<dbReference type="InterPro" id="IPR050109">
    <property type="entry name" value="HTH-type_TetR-like_transc_reg"/>
</dbReference>
<dbReference type="Gene3D" id="1.10.357.10">
    <property type="entry name" value="Tetracycline Repressor, domain 2"/>
    <property type="match status" value="1"/>
</dbReference>
<proteinExistence type="predicted"/>
<dbReference type="EMBL" id="JAAGKO020000077">
    <property type="protein sequence ID" value="MDI5967199.1"/>
    <property type="molecule type" value="Genomic_DNA"/>
</dbReference>
<evidence type="ECO:0000256" key="4">
    <source>
        <dbReference type="PROSITE-ProRule" id="PRU00335"/>
    </source>
</evidence>
<evidence type="ECO:0000313" key="9">
    <source>
        <dbReference type="Proteomes" id="UP001156398"/>
    </source>
</evidence>
<dbReference type="SUPFAM" id="SSF48498">
    <property type="entry name" value="Tetracyclin repressor-like, C-terminal domain"/>
    <property type="match status" value="1"/>
</dbReference>
<evidence type="ECO:0000256" key="3">
    <source>
        <dbReference type="ARBA" id="ARBA00023163"/>
    </source>
</evidence>
<dbReference type="Gene3D" id="1.10.10.60">
    <property type="entry name" value="Homeodomain-like"/>
    <property type="match status" value="1"/>
</dbReference>
<dbReference type="Pfam" id="PF00440">
    <property type="entry name" value="TetR_N"/>
    <property type="match status" value="1"/>
</dbReference>
<dbReference type="InterPro" id="IPR009057">
    <property type="entry name" value="Homeodomain-like_sf"/>
</dbReference>
<evidence type="ECO:0000256" key="2">
    <source>
        <dbReference type="ARBA" id="ARBA00023125"/>
    </source>
</evidence>
<dbReference type="InterPro" id="IPR036271">
    <property type="entry name" value="Tet_transcr_reg_TetR-rel_C_sf"/>
</dbReference>
<evidence type="ECO:0000256" key="5">
    <source>
        <dbReference type="SAM" id="MobiDB-lite"/>
    </source>
</evidence>
<feature type="DNA-binding region" description="H-T-H motif" evidence="4">
    <location>
        <begin position="48"/>
        <end position="67"/>
    </location>
</feature>
<feature type="domain" description="HTH tetR-type" evidence="6">
    <location>
        <begin position="25"/>
        <end position="85"/>
    </location>
</feature>
<dbReference type="Proteomes" id="UP001156398">
    <property type="component" value="Unassembled WGS sequence"/>
</dbReference>
<dbReference type="GO" id="GO:0045892">
    <property type="term" value="P:negative regulation of DNA-templated transcription"/>
    <property type="evidence" value="ECO:0007669"/>
    <property type="project" value="InterPro"/>
</dbReference>
<dbReference type="AlphaFoldDB" id="A0AA90H5V3"/>
<comment type="caution">
    <text evidence="8">The sequence shown here is derived from an EMBL/GenBank/DDBJ whole genome shotgun (WGS) entry which is preliminary data.</text>
</comment>
<dbReference type="RefSeq" id="WP_271318440.1">
    <property type="nucleotide sequence ID" value="NZ_JAAGKO020000077.1"/>
</dbReference>
<organism evidence="8">
    <name type="scientific">Streptantibioticus silvisoli</name>
    <dbReference type="NCBI Taxonomy" id="2705255"/>
    <lineage>
        <taxon>Bacteria</taxon>
        <taxon>Bacillati</taxon>
        <taxon>Actinomycetota</taxon>
        <taxon>Actinomycetes</taxon>
        <taxon>Kitasatosporales</taxon>
        <taxon>Streptomycetaceae</taxon>
        <taxon>Streptantibioticus</taxon>
    </lineage>
</organism>
<dbReference type="GO" id="GO:0000976">
    <property type="term" value="F:transcription cis-regulatory region binding"/>
    <property type="evidence" value="ECO:0007669"/>
    <property type="project" value="TreeGrafter"/>
</dbReference>
<feature type="region of interest" description="Disordered" evidence="5">
    <location>
        <begin position="1"/>
        <end position="26"/>
    </location>
</feature>
<keyword evidence="3" id="KW-0804">Transcription</keyword>
<reference evidence="8 9" key="1">
    <citation type="submission" date="2023-05" db="EMBL/GenBank/DDBJ databases">
        <title>Streptantibioticus silvisoli sp. nov., acidotolerant actinomycetes 1 from pine litter.</title>
        <authorList>
            <person name="Swiecimska M."/>
            <person name="Golinska P."/>
            <person name="Sangal V."/>
            <person name="Wachnowicz B."/>
            <person name="Goodfellow M."/>
        </authorList>
    </citation>
    <scope>NUCLEOTIDE SEQUENCE</scope>
    <source>
        <strain evidence="8">SL13</strain>
        <strain evidence="7 9">SL54</strain>
    </source>
</reference>
<keyword evidence="2 4" id="KW-0238">DNA-binding</keyword>
<dbReference type="PROSITE" id="PS50977">
    <property type="entry name" value="HTH_TETR_2"/>
    <property type="match status" value="1"/>
</dbReference>